<proteinExistence type="predicted"/>
<dbReference type="HOGENOM" id="CLU_1356188_0_0_1"/>
<accession>T1JK61</accession>
<dbReference type="Gene3D" id="3.30.40.10">
    <property type="entry name" value="Zinc/RING finger domain, C3HC4 (zinc finger)"/>
    <property type="match status" value="1"/>
</dbReference>
<dbReference type="PROSITE" id="PS50178">
    <property type="entry name" value="ZF_FYVE"/>
    <property type="match status" value="1"/>
</dbReference>
<dbReference type="InterPro" id="IPR000306">
    <property type="entry name" value="Znf_FYVE"/>
</dbReference>
<dbReference type="STRING" id="126957.T1JK61"/>
<keyword evidence="2 4" id="KW-0863">Zinc-finger</keyword>
<dbReference type="Proteomes" id="UP000014500">
    <property type="component" value="Unassembled WGS sequence"/>
</dbReference>
<evidence type="ECO:0000256" key="2">
    <source>
        <dbReference type="ARBA" id="ARBA00022771"/>
    </source>
</evidence>
<keyword evidence="1" id="KW-0479">Metal-binding</keyword>
<dbReference type="SMART" id="SM00064">
    <property type="entry name" value="FYVE"/>
    <property type="match status" value="1"/>
</dbReference>
<reference evidence="7" key="1">
    <citation type="submission" date="2011-05" db="EMBL/GenBank/DDBJ databases">
        <authorList>
            <person name="Richards S.R."/>
            <person name="Qu J."/>
            <person name="Jiang H."/>
            <person name="Jhangiani S.N."/>
            <person name="Agravi P."/>
            <person name="Goodspeed R."/>
            <person name="Gross S."/>
            <person name="Mandapat C."/>
            <person name="Jackson L."/>
            <person name="Mathew T."/>
            <person name="Pu L."/>
            <person name="Thornton R."/>
            <person name="Saada N."/>
            <person name="Wilczek-Boney K.B."/>
            <person name="Lee S."/>
            <person name="Kovar C."/>
            <person name="Wu Y."/>
            <person name="Scherer S.E."/>
            <person name="Worley K.C."/>
            <person name="Muzny D.M."/>
            <person name="Gibbs R."/>
        </authorList>
    </citation>
    <scope>NUCLEOTIDE SEQUENCE</scope>
    <source>
        <strain evidence="7">Brora</strain>
    </source>
</reference>
<dbReference type="EMBL" id="JH431511">
    <property type="status" value="NOT_ANNOTATED_CDS"/>
    <property type="molecule type" value="Genomic_DNA"/>
</dbReference>
<reference evidence="6" key="2">
    <citation type="submission" date="2015-02" db="UniProtKB">
        <authorList>
            <consortium name="EnsemblMetazoa"/>
        </authorList>
    </citation>
    <scope>IDENTIFICATION</scope>
</reference>
<keyword evidence="7" id="KW-1185">Reference proteome</keyword>
<protein>
    <recommendedName>
        <fullName evidence="5">FYVE-type domain-containing protein</fullName>
    </recommendedName>
</protein>
<sequence length="202" mass="22609">MYNRFESGVHPREPIMDILSATKDHSSSLEDHVALLQKRILLLKELLGQVDTPSKDVDSVLNDSEVTDNECNDNNVLIKTIAADNRYSCASNISDTESGFVDGNELVSPSKNTSVITADQLAEELSCVALDWKTIRHVRECVCSTPFDHFSRKYNCWKCGNVFCTRCIDKHTSLPGHLSRRSVPVCRPCYKDICRSLSVDSP</sequence>
<dbReference type="CDD" id="cd15738">
    <property type="entry name" value="FYVE_MTMR_unchar"/>
    <property type="match status" value="1"/>
</dbReference>
<dbReference type="InterPro" id="IPR017455">
    <property type="entry name" value="Znf_FYVE-rel"/>
</dbReference>
<dbReference type="Pfam" id="PF01363">
    <property type="entry name" value="FYVE"/>
    <property type="match status" value="1"/>
</dbReference>
<dbReference type="GO" id="GO:0008270">
    <property type="term" value="F:zinc ion binding"/>
    <property type="evidence" value="ECO:0007669"/>
    <property type="project" value="UniProtKB-KW"/>
</dbReference>
<dbReference type="InterPro" id="IPR013083">
    <property type="entry name" value="Znf_RING/FYVE/PHD"/>
</dbReference>
<evidence type="ECO:0000259" key="5">
    <source>
        <dbReference type="PROSITE" id="PS50178"/>
    </source>
</evidence>
<feature type="domain" description="FYVE-type" evidence="5">
    <location>
        <begin position="143"/>
        <end position="194"/>
    </location>
</feature>
<evidence type="ECO:0000256" key="4">
    <source>
        <dbReference type="PROSITE-ProRule" id="PRU00091"/>
    </source>
</evidence>
<dbReference type="eggNOG" id="KOG1089">
    <property type="taxonomic scope" value="Eukaryota"/>
</dbReference>
<evidence type="ECO:0000256" key="3">
    <source>
        <dbReference type="ARBA" id="ARBA00022833"/>
    </source>
</evidence>
<dbReference type="EnsemblMetazoa" id="SMAR014241-RA">
    <property type="protein sequence ID" value="SMAR014241-PA"/>
    <property type="gene ID" value="SMAR014241"/>
</dbReference>
<evidence type="ECO:0000313" key="6">
    <source>
        <dbReference type="EnsemblMetazoa" id="SMAR014241-PA"/>
    </source>
</evidence>
<dbReference type="SUPFAM" id="SSF57903">
    <property type="entry name" value="FYVE/PHD zinc finger"/>
    <property type="match status" value="1"/>
</dbReference>
<dbReference type="AlphaFoldDB" id="T1JK61"/>
<organism evidence="6 7">
    <name type="scientific">Strigamia maritima</name>
    <name type="common">European centipede</name>
    <name type="synonym">Geophilus maritimus</name>
    <dbReference type="NCBI Taxonomy" id="126957"/>
    <lineage>
        <taxon>Eukaryota</taxon>
        <taxon>Metazoa</taxon>
        <taxon>Ecdysozoa</taxon>
        <taxon>Arthropoda</taxon>
        <taxon>Myriapoda</taxon>
        <taxon>Chilopoda</taxon>
        <taxon>Pleurostigmophora</taxon>
        <taxon>Geophilomorpha</taxon>
        <taxon>Linotaeniidae</taxon>
        <taxon>Strigamia</taxon>
    </lineage>
</organism>
<keyword evidence="3" id="KW-0862">Zinc</keyword>
<dbReference type="InterPro" id="IPR011011">
    <property type="entry name" value="Znf_FYVE_PHD"/>
</dbReference>
<name>T1JK61_STRMM</name>
<dbReference type="OMA" id="RYSCASN"/>
<evidence type="ECO:0000256" key="1">
    <source>
        <dbReference type="ARBA" id="ARBA00022723"/>
    </source>
</evidence>
<evidence type="ECO:0000313" key="7">
    <source>
        <dbReference type="Proteomes" id="UP000014500"/>
    </source>
</evidence>